<reference evidence="2" key="1">
    <citation type="submission" date="2017-09" db="EMBL/GenBank/DDBJ databases">
        <title>Yangia sp. SAOS 153D whole genome sequencing.</title>
        <authorList>
            <person name="Verma A."/>
            <person name="Krishnamurthi S."/>
        </authorList>
    </citation>
    <scope>NUCLEOTIDE SEQUENCE [LARGE SCALE GENOMIC DNA]</scope>
    <source>
        <strain evidence="2">SAOS 153D</strain>
    </source>
</reference>
<accession>A0A2A3K0P6</accession>
<dbReference type="AlphaFoldDB" id="A0A2A3K0P6"/>
<protein>
    <recommendedName>
        <fullName evidence="1">TniQ domain-containing protein</fullName>
    </recommendedName>
</protein>
<organism evidence="2">
    <name type="scientific">Alloyangia mangrovi</name>
    <dbReference type="NCBI Taxonomy" id="1779329"/>
    <lineage>
        <taxon>Bacteria</taxon>
        <taxon>Pseudomonadati</taxon>
        <taxon>Pseudomonadota</taxon>
        <taxon>Alphaproteobacteria</taxon>
        <taxon>Rhodobacterales</taxon>
        <taxon>Roseobacteraceae</taxon>
        <taxon>Alloyangia</taxon>
    </lineage>
</organism>
<name>A0A2A3K0P6_9RHOB</name>
<proteinExistence type="predicted"/>
<evidence type="ECO:0000313" key="2">
    <source>
        <dbReference type="EMBL" id="PBD20344.1"/>
    </source>
</evidence>
<dbReference type="InterPro" id="IPR009492">
    <property type="entry name" value="TniQ"/>
</dbReference>
<dbReference type="Pfam" id="PF06527">
    <property type="entry name" value="TniQ"/>
    <property type="match status" value="1"/>
</dbReference>
<gene>
    <name evidence="2" type="ORF">CLG85_04380</name>
</gene>
<evidence type="ECO:0000259" key="1">
    <source>
        <dbReference type="Pfam" id="PF06527"/>
    </source>
</evidence>
<dbReference type="OrthoDB" id="7595282at2"/>
<dbReference type="EMBL" id="NTHN01000053">
    <property type="protein sequence ID" value="PBD20344.1"/>
    <property type="molecule type" value="Genomic_DNA"/>
</dbReference>
<feature type="domain" description="TniQ" evidence="1">
    <location>
        <begin position="13"/>
        <end position="147"/>
    </location>
</feature>
<sequence length="605" mass="67324">MNVQLQQVSALPVALAAKEGEPAFSTLSRNASANASRSTAEFCTAMGVGKAAICAGDPQQLKALAALTGSSGTDMILNSPHKISEKYTELHGHRFLSRSIRKHDLAICPICWREDLSLADGHLDGCAVRWEWLPRFMSCCSRHKIALIELPYADYTTCYDHVLRAELAEGWLHSLEERVQQQALSVFESVALERLEQNTQMVDWLPDIQIDTLERWCLGLGAFIAEGTLRPDASPLATRRELIDLGFSVTRAGHAKLLDEVDQALGRHSTRLSKTWFHGWALQASMQDERRAFRDIMLGLIKDQGDYCLLSRHQYAPPEVQVDACIKKIAETTDRSRKWVRRTLILDDLLPNGRVPVGLDVRVRLKACTMHIKALAESFGAEQGANFLGVGITLFEGLVSERVITPITTKAFKKPRFSADMLDNLLNRIKALVILQPGHALRKDMISLSHASFVLRCPAGQILRFLEAGELPGSYIVTTEIGLAGLRISHKELLAAIRRQQRADLTLEEVRKRLALSSRELRQVVAAGLLHVDRRRPNGLRNAAEFITCDDYEAFLARFQTPKTAAQHLGRTPREVTALVIASQLSPVISGSDARVFDRENILSL</sequence>
<comment type="caution">
    <text evidence="2">The sequence shown here is derived from an EMBL/GenBank/DDBJ whole genome shotgun (WGS) entry which is preliminary data.</text>
</comment>